<dbReference type="EMBL" id="CM029045">
    <property type="protein sequence ID" value="KAG2597465.1"/>
    <property type="molecule type" value="Genomic_DNA"/>
</dbReference>
<accession>A0A8T0SK31</accession>
<feature type="signal peptide" evidence="1">
    <location>
        <begin position="1"/>
        <end position="24"/>
    </location>
</feature>
<keyword evidence="1" id="KW-0732">Signal</keyword>
<keyword evidence="3" id="KW-1185">Reference proteome</keyword>
<evidence type="ECO:0000313" key="3">
    <source>
        <dbReference type="Proteomes" id="UP000823388"/>
    </source>
</evidence>
<protein>
    <submittedName>
        <fullName evidence="2">Uncharacterized protein</fullName>
    </submittedName>
</protein>
<comment type="caution">
    <text evidence="2">The sequence shown here is derived from an EMBL/GenBank/DDBJ whole genome shotgun (WGS) entry which is preliminary data.</text>
</comment>
<proteinExistence type="predicted"/>
<feature type="chain" id="PRO_5035824585" evidence="1">
    <location>
        <begin position="25"/>
        <end position="58"/>
    </location>
</feature>
<evidence type="ECO:0000313" key="2">
    <source>
        <dbReference type="EMBL" id="KAG2597465.1"/>
    </source>
</evidence>
<dbReference type="Proteomes" id="UP000823388">
    <property type="component" value="Chromosome 5K"/>
</dbReference>
<sequence>MGTLAAPYQLLHLAVLVLHDCTDAECNLGFKIPKQKWCIAAIVDNLRKAITYEKNEFI</sequence>
<organism evidence="2 3">
    <name type="scientific">Panicum virgatum</name>
    <name type="common">Blackwell switchgrass</name>
    <dbReference type="NCBI Taxonomy" id="38727"/>
    <lineage>
        <taxon>Eukaryota</taxon>
        <taxon>Viridiplantae</taxon>
        <taxon>Streptophyta</taxon>
        <taxon>Embryophyta</taxon>
        <taxon>Tracheophyta</taxon>
        <taxon>Spermatophyta</taxon>
        <taxon>Magnoliopsida</taxon>
        <taxon>Liliopsida</taxon>
        <taxon>Poales</taxon>
        <taxon>Poaceae</taxon>
        <taxon>PACMAD clade</taxon>
        <taxon>Panicoideae</taxon>
        <taxon>Panicodae</taxon>
        <taxon>Paniceae</taxon>
        <taxon>Panicinae</taxon>
        <taxon>Panicum</taxon>
        <taxon>Panicum sect. Hiantes</taxon>
    </lineage>
</organism>
<gene>
    <name evidence="2" type="ORF">PVAP13_5KG225500</name>
</gene>
<reference evidence="2" key="1">
    <citation type="submission" date="2020-05" db="EMBL/GenBank/DDBJ databases">
        <title>WGS assembly of Panicum virgatum.</title>
        <authorList>
            <person name="Lovell J.T."/>
            <person name="Jenkins J."/>
            <person name="Shu S."/>
            <person name="Juenger T.E."/>
            <person name="Schmutz J."/>
        </authorList>
    </citation>
    <scope>NUCLEOTIDE SEQUENCE</scope>
    <source>
        <strain evidence="2">AP13</strain>
    </source>
</reference>
<dbReference type="AlphaFoldDB" id="A0A8T0SK31"/>
<evidence type="ECO:0000256" key="1">
    <source>
        <dbReference type="SAM" id="SignalP"/>
    </source>
</evidence>
<name>A0A8T0SK31_PANVG</name>